<evidence type="ECO:0000256" key="1">
    <source>
        <dbReference type="SAM" id="SignalP"/>
    </source>
</evidence>
<proteinExistence type="predicted"/>
<dbReference type="EMBL" id="EAAA01000324">
    <property type="status" value="NOT_ANNOTATED_CDS"/>
    <property type="molecule type" value="Genomic_DNA"/>
</dbReference>
<reference evidence="2" key="3">
    <citation type="submission" date="2025-08" db="UniProtKB">
        <authorList>
            <consortium name="Ensembl"/>
        </authorList>
    </citation>
    <scope>IDENTIFICATION</scope>
</reference>
<keyword evidence="3" id="KW-1185">Reference proteome</keyword>
<evidence type="ECO:0000313" key="2">
    <source>
        <dbReference type="Ensembl" id="ENSCINP00000020113.3"/>
    </source>
</evidence>
<organism evidence="2 3">
    <name type="scientific">Ciona intestinalis</name>
    <name type="common">Transparent sea squirt</name>
    <name type="synonym">Ascidia intestinalis</name>
    <dbReference type="NCBI Taxonomy" id="7719"/>
    <lineage>
        <taxon>Eukaryota</taxon>
        <taxon>Metazoa</taxon>
        <taxon>Chordata</taxon>
        <taxon>Tunicata</taxon>
        <taxon>Ascidiacea</taxon>
        <taxon>Phlebobranchia</taxon>
        <taxon>Cionidae</taxon>
        <taxon>Ciona</taxon>
    </lineage>
</organism>
<dbReference type="Ensembl" id="ENSCINT00000020113.3">
    <property type="protein sequence ID" value="ENSCINP00000020113.3"/>
    <property type="gene ID" value="ENSCING00000009993.3"/>
</dbReference>
<dbReference type="HOGENOM" id="CLU_2775165_0_0_1"/>
<dbReference type="AlphaFoldDB" id="F6QMC1"/>
<evidence type="ECO:0000313" key="3">
    <source>
        <dbReference type="Proteomes" id="UP000008144"/>
    </source>
</evidence>
<accession>F6QMC1</accession>
<feature type="signal peptide" evidence="1">
    <location>
        <begin position="1"/>
        <end position="22"/>
    </location>
</feature>
<sequence length="64" mass="7579">MNRKLLIVLLIALICFADQGESWRRRRRRRGRNYNERALNENDERVSGENAINDISAKNDMSKM</sequence>
<dbReference type="Proteomes" id="UP000008144">
    <property type="component" value="Chromosome 1"/>
</dbReference>
<reference evidence="3" key="1">
    <citation type="journal article" date="2002" name="Science">
        <title>The draft genome of Ciona intestinalis: insights into chordate and vertebrate origins.</title>
        <authorList>
            <person name="Dehal P."/>
            <person name="Satou Y."/>
            <person name="Campbell R.K."/>
            <person name="Chapman J."/>
            <person name="Degnan B."/>
            <person name="De Tomaso A."/>
            <person name="Davidson B."/>
            <person name="Di Gregorio A."/>
            <person name="Gelpke M."/>
            <person name="Goodstein D.M."/>
            <person name="Harafuji N."/>
            <person name="Hastings K.E."/>
            <person name="Ho I."/>
            <person name="Hotta K."/>
            <person name="Huang W."/>
            <person name="Kawashima T."/>
            <person name="Lemaire P."/>
            <person name="Martinez D."/>
            <person name="Meinertzhagen I.A."/>
            <person name="Necula S."/>
            <person name="Nonaka M."/>
            <person name="Putnam N."/>
            <person name="Rash S."/>
            <person name="Saiga H."/>
            <person name="Satake M."/>
            <person name="Terry A."/>
            <person name="Yamada L."/>
            <person name="Wang H.G."/>
            <person name="Awazu S."/>
            <person name="Azumi K."/>
            <person name="Boore J."/>
            <person name="Branno M."/>
            <person name="Chin-Bow S."/>
            <person name="DeSantis R."/>
            <person name="Doyle S."/>
            <person name="Francino P."/>
            <person name="Keys D.N."/>
            <person name="Haga S."/>
            <person name="Hayashi H."/>
            <person name="Hino K."/>
            <person name="Imai K.S."/>
            <person name="Inaba K."/>
            <person name="Kano S."/>
            <person name="Kobayashi K."/>
            <person name="Kobayashi M."/>
            <person name="Lee B.I."/>
            <person name="Makabe K.W."/>
            <person name="Manohar C."/>
            <person name="Matassi G."/>
            <person name="Medina M."/>
            <person name="Mochizuki Y."/>
            <person name="Mount S."/>
            <person name="Morishita T."/>
            <person name="Miura S."/>
            <person name="Nakayama A."/>
            <person name="Nishizaka S."/>
            <person name="Nomoto H."/>
            <person name="Ohta F."/>
            <person name="Oishi K."/>
            <person name="Rigoutsos I."/>
            <person name="Sano M."/>
            <person name="Sasaki A."/>
            <person name="Sasakura Y."/>
            <person name="Shoguchi E."/>
            <person name="Shin-i T."/>
            <person name="Spagnuolo A."/>
            <person name="Stainier D."/>
            <person name="Suzuki M.M."/>
            <person name="Tassy O."/>
            <person name="Takatori N."/>
            <person name="Tokuoka M."/>
            <person name="Yagi K."/>
            <person name="Yoshizaki F."/>
            <person name="Wada S."/>
            <person name="Zhang C."/>
            <person name="Hyatt P.D."/>
            <person name="Larimer F."/>
            <person name="Detter C."/>
            <person name="Doggett N."/>
            <person name="Glavina T."/>
            <person name="Hawkins T."/>
            <person name="Richardson P."/>
            <person name="Lucas S."/>
            <person name="Kohara Y."/>
            <person name="Levine M."/>
            <person name="Satoh N."/>
            <person name="Rokhsar D.S."/>
        </authorList>
    </citation>
    <scope>NUCLEOTIDE SEQUENCE [LARGE SCALE GENOMIC DNA]</scope>
</reference>
<reference evidence="2" key="4">
    <citation type="submission" date="2025-09" db="UniProtKB">
        <authorList>
            <consortium name="Ensembl"/>
        </authorList>
    </citation>
    <scope>IDENTIFICATION</scope>
</reference>
<feature type="chain" id="PRO_5003340069" evidence="1">
    <location>
        <begin position="23"/>
        <end position="64"/>
    </location>
</feature>
<reference evidence="2" key="2">
    <citation type="journal article" date="2008" name="Genome Biol.">
        <title>Improved genome assembly and evidence-based global gene model set for the chordate Ciona intestinalis: new insight into intron and operon populations.</title>
        <authorList>
            <person name="Satou Y."/>
            <person name="Mineta K."/>
            <person name="Ogasawara M."/>
            <person name="Sasakura Y."/>
            <person name="Shoguchi E."/>
            <person name="Ueno K."/>
            <person name="Yamada L."/>
            <person name="Matsumoto J."/>
            <person name="Wasserscheid J."/>
            <person name="Dewar K."/>
            <person name="Wiley G.B."/>
            <person name="Macmil S.L."/>
            <person name="Roe B.A."/>
            <person name="Zeller R.W."/>
            <person name="Hastings K.E."/>
            <person name="Lemaire P."/>
            <person name="Lindquist E."/>
            <person name="Endo T."/>
            <person name="Hotta K."/>
            <person name="Inaba K."/>
        </authorList>
    </citation>
    <scope>NUCLEOTIDE SEQUENCE [LARGE SCALE GENOMIC DNA]</scope>
    <source>
        <strain evidence="2">wild type</strain>
    </source>
</reference>
<name>F6QMC1_CIOIN</name>
<dbReference type="InParanoid" id="F6QMC1"/>
<protein>
    <submittedName>
        <fullName evidence="2">Uncharacterized protein</fullName>
    </submittedName>
</protein>
<keyword evidence="1" id="KW-0732">Signal</keyword>